<evidence type="ECO:0000313" key="2">
    <source>
        <dbReference type="EMBL" id="RXT24591.1"/>
    </source>
</evidence>
<evidence type="ECO:0000313" key="4">
    <source>
        <dbReference type="Proteomes" id="UP000290475"/>
    </source>
</evidence>
<dbReference type="InterPro" id="IPR020471">
    <property type="entry name" value="AKR"/>
</dbReference>
<dbReference type="Pfam" id="PF00248">
    <property type="entry name" value="Aldo_ket_red"/>
    <property type="match status" value="1"/>
</dbReference>
<dbReference type="PRINTS" id="PR00069">
    <property type="entry name" value="ALDKETRDTASE"/>
</dbReference>
<dbReference type="RefSeq" id="WP_129301891.1">
    <property type="nucleotide sequence ID" value="NZ_CP074378.1"/>
</dbReference>
<protein>
    <submittedName>
        <fullName evidence="2">Aldo/keto reductase</fullName>
    </submittedName>
</protein>
<dbReference type="SUPFAM" id="SSF51430">
    <property type="entry name" value="NAD(P)-linked oxidoreductase"/>
    <property type="match status" value="1"/>
</dbReference>
<dbReference type="GO" id="GO:0016491">
    <property type="term" value="F:oxidoreductase activity"/>
    <property type="evidence" value="ECO:0007669"/>
    <property type="project" value="InterPro"/>
</dbReference>
<keyword evidence="5" id="KW-1185">Reference proteome</keyword>
<dbReference type="AlphaFoldDB" id="A0A4Q1U0H9"/>
<sequence length="281" mass="31070">MKTIKIGDVTLPNVGMGTWYLGEGNAAQSKRETEALKYGLDHGLTVIDTAEMYGNGAAESLIGNFLGDYHRSNIYLISKFYPSHADKKQMRTALTNSLSRLKTDYLDLYLLHWRGATPLAETLEGLQELKKEGLIRQYGVSNFDVDDMDQLTLEPGGDHVVANEVLYNLQSRGIEYDLLPRQKQAGITTIGYSPYGSGSGKSIKLTPELVNLAKTKGISTHQLMLAWVLRNGDVLSIPRTGEASHMAENIKAAEVTFTSDELALFDQAFPAPRHHIPLEMI</sequence>
<dbReference type="InterPro" id="IPR023210">
    <property type="entry name" value="NADP_OxRdtase_dom"/>
</dbReference>
<accession>A0A4Q1U0H9</accession>
<proteinExistence type="predicted"/>
<reference evidence="2 4" key="1">
    <citation type="submission" date="2017-01" db="EMBL/GenBank/DDBJ databases">
        <title>Lactobacillus chiayiensis sp. nov., a lactic acid bacterium isolated from compost.</title>
        <authorList>
            <person name="Huang C.-H."/>
        </authorList>
    </citation>
    <scope>NUCLEOTIDE SEQUENCE [LARGE SCALE GENOMIC DNA]</scope>
    <source>
        <strain evidence="2">Chh01</strain>
        <strain evidence="4">chh01</strain>
    </source>
</reference>
<dbReference type="Proteomes" id="UP000290475">
    <property type="component" value="Unassembled WGS sequence"/>
</dbReference>
<dbReference type="PANTHER" id="PTHR43638">
    <property type="entry name" value="OXIDOREDUCTASE, ALDO/KETO REDUCTASE FAMILY PROTEIN"/>
    <property type="match status" value="1"/>
</dbReference>
<dbReference type="Proteomes" id="UP001164790">
    <property type="component" value="Chromosome"/>
</dbReference>
<dbReference type="Gene3D" id="3.20.20.100">
    <property type="entry name" value="NADP-dependent oxidoreductase domain"/>
    <property type="match status" value="1"/>
</dbReference>
<dbReference type="EMBL" id="CP107523">
    <property type="protein sequence ID" value="UYN57002.1"/>
    <property type="molecule type" value="Genomic_DNA"/>
</dbReference>
<name>A0A4Q1U0H9_9LACO</name>
<dbReference type="EMBL" id="MSSM01000017">
    <property type="protein sequence ID" value="RXT24591.1"/>
    <property type="molecule type" value="Genomic_DNA"/>
</dbReference>
<evidence type="ECO:0000313" key="5">
    <source>
        <dbReference type="Proteomes" id="UP001164790"/>
    </source>
</evidence>
<feature type="domain" description="NADP-dependent oxidoreductase" evidence="1">
    <location>
        <begin position="14"/>
        <end position="267"/>
    </location>
</feature>
<reference evidence="3" key="2">
    <citation type="submission" date="2022-10" db="EMBL/GenBank/DDBJ databases">
        <title>Comparative genomic analysis and in-vitro probiotic properties of the potential probiotic L. chiayiensis AACE 3.</title>
        <authorList>
            <person name="Kang X."/>
        </authorList>
    </citation>
    <scope>NUCLEOTIDE SEQUENCE</scope>
    <source>
        <strain evidence="3">AACE 3</strain>
    </source>
</reference>
<organism evidence="2 4">
    <name type="scientific">Lacticaseibacillus chiayiensis</name>
    <dbReference type="NCBI Taxonomy" id="2100821"/>
    <lineage>
        <taxon>Bacteria</taxon>
        <taxon>Bacillati</taxon>
        <taxon>Bacillota</taxon>
        <taxon>Bacilli</taxon>
        <taxon>Lactobacillales</taxon>
        <taxon>Lactobacillaceae</taxon>
        <taxon>Lacticaseibacillus</taxon>
    </lineage>
</organism>
<dbReference type="InterPro" id="IPR036812">
    <property type="entry name" value="NAD(P)_OxRdtase_dom_sf"/>
</dbReference>
<evidence type="ECO:0000259" key="1">
    <source>
        <dbReference type="Pfam" id="PF00248"/>
    </source>
</evidence>
<gene>
    <name evidence="2" type="ORF">BVJ53_07535</name>
    <name evidence="3" type="ORF">OFW50_02545</name>
</gene>
<evidence type="ECO:0000313" key="3">
    <source>
        <dbReference type="EMBL" id="UYN57002.1"/>
    </source>
</evidence>
<dbReference type="PANTHER" id="PTHR43638:SF3">
    <property type="entry name" value="ALDEHYDE REDUCTASE"/>
    <property type="match status" value="1"/>
</dbReference>